<keyword evidence="1" id="KW-1133">Transmembrane helix</keyword>
<dbReference type="Proteomes" id="UP000005561">
    <property type="component" value="Unassembled WGS sequence"/>
</dbReference>
<organism evidence="2 3">
    <name type="scientific">Marvinbryantia formatexigens DSM 14469</name>
    <dbReference type="NCBI Taxonomy" id="478749"/>
    <lineage>
        <taxon>Bacteria</taxon>
        <taxon>Bacillati</taxon>
        <taxon>Bacillota</taxon>
        <taxon>Clostridia</taxon>
        <taxon>Lachnospirales</taxon>
        <taxon>Lachnospiraceae</taxon>
        <taxon>Marvinbryantia</taxon>
    </lineage>
</organism>
<keyword evidence="1" id="KW-0812">Transmembrane</keyword>
<dbReference type="eggNOG" id="ENOG503327C">
    <property type="taxonomic scope" value="Bacteria"/>
</dbReference>
<dbReference type="NCBIfam" id="TIGR04088">
    <property type="entry name" value="cognate_SipW"/>
    <property type="match status" value="1"/>
</dbReference>
<keyword evidence="3" id="KW-1185">Reference proteome</keyword>
<keyword evidence="1" id="KW-0472">Membrane</keyword>
<dbReference type="EMBL" id="ACCL02000001">
    <property type="protein sequence ID" value="EET62774.1"/>
    <property type="molecule type" value="Genomic_DNA"/>
</dbReference>
<comment type="caution">
    <text evidence="2">The sequence shown here is derived from an EMBL/GenBank/DDBJ whole genome shotgun (WGS) entry which is preliminary data.</text>
</comment>
<feature type="transmembrane region" description="Helical" evidence="1">
    <location>
        <begin position="45"/>
        <end position="67"/>
    </location>
</feature>
<name>C6L936_9FIRM</name>
<dbReference type="InterPro" id="IPR023833">
    <property type="entry name" value="Signal_pept_SipW-depend-type"/>
</dbReference>
<evidence type="ECO:0000256" key="1">
    <source>
        <dbReference type="SAM" id="Phobius"/>
    </source>
</evidence>
<evidence type="ECO:0000313" key="2">
    <source>
        <dbReference type="EMBL" id="EET62774.1"/>
    </source>
</evidence>
<evidence type="ECO:0000313" key="3">
    <source>
        <dbReference type="Proteomes" id="UP000005561"/>
    </source>
</evidence>
<dbReference type="STRING" id="168384.SAMN05660368_01748"/>
<accession>C6L936</accession>
<evidence type="ECO:0008006" key="4">
    <source>
        <dbReference type="Google" id="ProtNLM"/>
    </source>
</evidence>
<gene>
    <name evidence="2" type="ORF">BRYFOR_05125</name>
</gene>
<proteinExistence type="predicted"/>
<reference evidence="2" key="1">
    <citation type="submission" date="2009-07" db="EMBL/GenBank/DDBJ databases">
        <authorList>
            <person name="Weinstock G."/>
            <person name="Sodergren E."/>
            <person name="Clifton S."/>
            <person name="Fulton L."/>
            <person name="Fulton B."/>
            <person name="Courtney L."/>
            <person name="Fronick C."/>
            <person name="Harrison M."/>
            <person name="Strong C."/>
            <person name="Farmer C."/>
            <person name="Delahaunty K."/>
            <person name="Markovic C."/>
            <person name="Hall O."/>
            <person name="Minx P."/>
            <person name="Tomlinson C."/>
            <person name="Mitreva M."/>
            <person name="Nelson J."/>
            <person name="Hou S."/>
            <person name="Wollam A."/>
            <person name="Pepin K.H."/>
            <person name="Johnson M."/>
            <person name="Bhonagiri V."/>
            <person name="Nash W.E."/>
            <person name="Warren W."/>
            <person name="Chinwalla A."/>
            <person name="Mardis E.R."/>
            <person name="Wilson R.K."/>
        </authorList>
    </citation>
    <scope>NUCLEOTIDE SEQUENCE [LARGE SCALE GENOMIC DNA]</scope>
    <source>
        <strain evidence="2">DSM 14469</strain>
    </source>
</reference>
<protein>
    <recommendedName>
        <fullName evidence="4">SipW-cognate class signal peptide</fullName>
    </recommendedName>
</protein>
<dbReference type="AlphaFoldDB" id="C6L936"/>
<sequence length="205" mass="22673">MKCVILQEKSMESSFPYQFPANPPEAQRNVKIKTERNVSRKMKNFFIAMLAGALILGVGAGVSFAYLTAQDDAQNSFGVSSVDITIDEEFEPPGEITPGKVITKAPRICSSSDTDCYVRAAVRFTDSDAENCCEALAINPGWQAGEDGYYYWQERLQPGGWTGTLFDKVTIKQNAEEIPPFDILVYAEAVQCGNNTMKEAWEEIA</sequence>